<accession>A0ABP4LE85</accession>
<dbReference type="Pfam" id="PF13384">
    <property type="entry name" value="HTH_23"/>
    <property type="match status" value="1"/>
</dbReference>
<dbReference type="InterPro" id="IPR009057">
    <property type="entry name" value="Homeodomain-like_sf"/>
</dbReference>
<dbReference type="EMBL" id="BAAALX010000012">
    <property type="protein sequence ID" value="GAA1520348.1"/>
    <property type="molecule type" value="Genomic_DNA"/>
</dbReference>
<feature type="compositionally biased region" description="Basic and acidic residues" evidence="1">
    <location>
        <begin position="83"/>
        <end position="95"/>
    </location>
</feature>
<comment type="caution">
    <text evidence="2">The sequence shown here is derived from an EMBL/GenBank/DDBJ whole genome shotgun (WGS) entry which is preliminary data.</text>
</comment>
<name>A0ABP4LE85_9MICO</name>
<evidence type="ECO:0000313" key="3">
    <source>
        <dbReference type="Proteomes" id="UP001500177"/>
    </source>
</evidence>
<keyword evidence="3" id="KW-1185">Reference proteome</keyword>
<evidence type="ECO:0000256" key="1">
    <source>
        <dbReference type="SAM" id="MobiDB-lite"/>
    </source>
</evidence>
<dbReference type="Proteomes" id="UP001500177">
    <property type="component" value="Unassembled WGS sequence"/>
</dbReference>
<dbReference type="RefSeq" id="WP_173156075.1">
    <property type="nucleotide sequence ID" value="NZ_BAAALX010000012.1"/>
</dbReference>
<dbReference type="SUPFAM" id="SSF46689">
    <property type="entry name" value="Homeodomain-like"/>
    <property type="match status" value="1"/>
</dbReference>
<organism evidence="2 3">
    <name type="scientific">Brevibacterium permense</name>
    <dbReference type="NCBI Taxonomy" id="234834"/>
    <lineage>
        <taxon>Bacteria</taxon>
        <taxon>Bacillati</taxon>
        <taxon>Actinomycetota</taxon>
        <taxon>Actinomycetes</taxon>
        <taxon>Micrococcales</taxon>
        <taxon>Brevibacteriaceae</taxon>
        <taxon>Brevibacterium</taxon>
    </lineage>
</organism>
<protein>
    <recommendedName>
        <fullName evidence="4">Homeodomain-like domain-containing protein</fullName>
    </recommendedName>
</protein>
<evidence type="ECO:0000313" key="2">
    <source>
        <dbReference type="EMBL" id="GAA1520348.1"/>
    </source>
</evidence>
<reference evidence="3" key="1">
    <citation type="journal article" date="2019" name="Int. J. Syst. Evol. Microbiol.">
        <title>The Global Catalogue of Microorganisms (GCM) 10K type strain sequencing project: providing services to taxonomists for standard genome sequencing and annotation.</title>
        <authorList>
            <consortium name="The Broad Institute Genomics Platform"/>
            <consortium name="The Broad Institute Genome Sequencing Center for Infectious Disease"/>
            <person name="Wu L."/>
            <person name="Ma J."/>
        </authorList>
    </citation>
    <scope>NUCLEOTIDE SEQUENCE [LARGE SCALE GENOMIC DNA]</scope>
    <source>
        <strain evidence="3">JCM 13318</strain>
    </source>
</reference>
<feature type="region of interest" description="Disordered" evidence="1">
    <location>
        <begin position="60"/>
        <end position="95"/>
    </location>
</feature>
<proteinExistence type="predicted"/>
<evidence type="ECO:0008006" key="4">
    <source>
        <dbReference type="Google" id="ProtNLM"/>
    </source>
</evidence>
<gene>
    <name evidence="2" type="ORF">GCM10009690_24300</name>
</gene>
<sequence>MAEDKARLRDEITMRREAGQSIADIAAAVGVNTSTASRWLLEWDFEAGLTADELEELRRRQREADETPIDEILGLAADTGESEAERRARGEDSPE</sequence>